<dbReference type="PANTHER" id="PTHR28144:SF1">
    <property type="entry name" value="ER MEMBRANE PROTEIN COMPLEX SUBUNIT 5"/>
    <property type="match status" value="1"/>
</dbReference>
<sequence>MAILGTAFNAVGLIFLTHAVYSSSEHTAAFPHSPLPLDITIELIVSILVLSAGIVASSPQLKPIRWAKWGGKVAREGQRGEGRWTREGEEILSEGDGFAFLGLDNGIGGDGEGRRGFWDVRGKRKEYTAWVKKGGEN</sequence>
<comment type="similarity">
    <text evidence="2">Belongs to the membrane magnesium transporter (TC 1.A.67) family.</text>
</comment>
<evidence type="ECO:0000256" key="4">
    <source>
        <dbReference type="ARBA" id="ARBA00022989"/>
    </source>
</evidence>
<dbReference type="GO" id="GO:0072546">
    <property type="term" value="C:EMC complex"/>
    <property type="evidence" value="ECO:0007669"/>
    <property type="project" value="TreeGrafter"/>
</dbReference>
<evidence type="ECO:0000256" key="3">
    <source>
        <dbReference type="ARBA" id="ARBA00022692"/>
    </source>
</evidence>
<accession>A0A9P4PRG2</accession>
<feature type="transmembrane region" description="Helical" evidence="6">
    <location>
        <begin position="35"/>
        <end position="56"/>
    </location>
</feature>
<dbReference type="InterPro" id="IPR053279">
    <property type="entry name" value="EMC_subunit"/>
</dbReference>
<organism evidence="7 8">
    <name type="scientific">Karstenula rhodostoma CBS 690.94</name>
    <dbReference type="NCBI Taxonomy" id="1392251"/>
    <lineage>
        <taxon>Eukaryota</taxon>
        <taxon>Fungi</taxon>
        <taxon>Dikarya</taxon>
        <taxon>Ascomycota</taxon>
        <taxon>Pezizomycotina</taxon>
        <taxon>Dothideomycetes</taxon>
        <taxon>Pleosporomycetidae</taxon>
        <taxon>Pleosporales</taxon>
        <taxon>Massarineae</taxon>
        <taxon>Didymosphaeriaceae</taxon>
        <taxon>Karstenula</taxon>
    </lineage>
</organism>
<dbReference type="EMBL" id="MU001496">
    <property type="protein sequence ID" value="KAF2448003.1"/>
    <property type="molecule type" value="Genomic_DNA"/>
</dbReference>
<dbReference type="PANTHER" id="PTHR28144">
    <property type="entry name" value="ER MEMBRANE PROTEIN COMPLEX SUBUNIT 5"/>
    <property type="match status" value="1"/>
</dbReference>
<dbReference type="Proteomes" id="UP000799764">
    <property type="component" value="Unassembled WGS sequence"/>
</dbReference>
<dbReference type="Pfam" id="PF10270">
    <property type="entry name" value="MMgT"/>
    <property type="match status" value="1"/>
</dbReference>
<keyword evidence="3 6" id="KW-0812">Transmembrane</keyword>
<keyword evidence="5 6" id="KW-0472">Membrane</keyword>
<gene>
    <name evidence="7" type="ORF">P171DRAFT_482693</name>
</gene>
<evidence type="ECO:0000313" key="8">
    <source>
        <dbReference type="Proteomes" id="UP000799764"/>
    </source>
</evidence>
<evidence type="ECO:0000256" key="1">
    <source>
        <dbReference type="ARBA" id="ARBA00004127"/>
    </source>
</evidence>
<keyword evidence="8" id="KW-1185">Reference proteome</keyword>
<evidence type="ECO:0008006" key="9">
    <source>
        <dbReference type="Google" id="ProtNLM"/>
    </source>
</evidence>
<evidence type="ECO:0000313" key="7">
    <source>
        <dbReference type="EMBL" id="KAF2448003.1"/>
    </source>
</evidence>
<dbReference type="InterPro" id="IPR018937">
    <property type="entry name" value="MMgT"/>
</dbReference>
<dbReference type="AlphaFoldDB" id="A0A9P4PRG2"/>
<protein>
    <recommendedName>
        <fullName evidence="9">Magnesium transporter</fullName>
    </recommendedName>
</protein>
<evidence type="ECO:0000256" key="2">
    <source>
        <dbReference type="ARBA" id="ARBA00006109"/>
    </source>
</evidence>
<reference evidence="7" key="1">
    <citation type="journal article" date="2020" name="Stud. Mycol.">
        <title>101 Dothideomycetes genomes: a test case for predicting lifestyles and emergence of pathogens.</title>
        <authorList>
            <person name="Haridas S."/>
            <person name="Albert R."/>
            <person name="Binder M."/>
            <person name="Bloem J."/>
            <person name="Labutti K."/>
            <person name="Salamov A."/>
            <person name="Andreopoulos B."/>
            <person name="Baker S."/>
            <person name="Barry K."/>
            <person name="Bills G."/>
            <person name="Bluhm B."/>
            <person name="Cannon C."/>
            <person name="Castanera R."/>
            <person name="Culley D."/>
            <person name="Daum C."/>
            <person name="Ezra D."/>
            <person name="Gonzalez J."/>
            <person name="Henrissat B."/>
            <person name="Kuo A."/>
            <person name="Liang C."/>
            <person name="Lipzen A."/>
            <person name="Lutzoni F."/>
            <person name="Magnuson J."/>
            <person name="Mondo S."/>
            <person name="Nolan M."/>
            <person name="Ohm R."/>
            <person name="Pangilinan J."/>
            <person name="Park H.-J."/>
            <person name="Ramirez L."/>
            <person name="Alfaro M."/>
            <person name="Sun H."/>
            <person name="Tritt A."/>
            <person name="Yoshinaga Y."/>
            <person name="Zwiers L.-H."/>
            <person name="Turgeon B."/>
            <person name="Goodwin S."/>
            <person name="Spatafora J."/>
            <person name="Crous P."/>
            <person name="Grigoriev I."/>
        </authorList>
    </citation>
    <scope>NUCLEOTIDE SEQUENCE</scope>
    <source>
        <strain evidence="7">CBS 690.94</strain>
    </source>
</reference>
<dbReference type="GO" id="GO:0034975">
    <property type="term" value="P:protein folding in endoplasmic reticulum"/>
    <property type="evidence" value="ECO:0007669"/>
    <property type="project" value="TreeGrafter"/>
</dbReference>
<comment type="subcellular location">
    <subcellularLocation>
        <location evidence="1">Endomembrane system</location>
        <topology evidence="1">Multi-pass membrane protein</topology>
    </subcellularLocation>
</comment>
<proteinExistence type="inferred from homology"/>
<name>A0A9P4PRG2_9PLEO</name>
<dbReference type="OrthoDB" id="44756at2759"/>
<evidence type="ECO:0000256" key="6">
    <source>
        <dbReference type="SAM" id="Phobius"/>
    </source>
</evidence>
<keyword evidence="4 6" id="KW-1133">Transmembrane helix</keyword>
<comment type="caution">
    <text evidence="7">The sequence shown here is derived from an EMBL/GenBank/DDBJ whole genome shotgun (WGS) entry which is preliminary data.</text>
</comment>
<evidence type="ECO:0000256" key="5">
    <source>
        <dbReference type="ARBA" id="ARBA00023136"/>
    </source>
</evidence>